<organism evidence="1 2">
    <name type="scientific">Chromobacterium aquaticum</name>
    <dbReference type="NCBI Taxonomy" id="467180"/>
    <lineage>
        <taxon>Bacteria</taxon>
        <taxon>Pseudomonadati</taxon>
        <taxon>Pseudomonadota</taxon>
        <taxon>Betaproteobacteria</taxon>
        <taxon>Neisseriales</taxon>
        <taxon>Chromobacteriaceae</taxon>
        <taxon>Chromobacterium</taxon>
    </lineage>
</organism>
<proteinExistence type="predicted"/>
<evidence type="ECO:0008006" key="3">
    <source>
        <dbReference type="Google" id="ProtNLM"/>
    </source>
</evidence>
<gene>
    <name evidence="1" type="ORF">ACFO0R_09020</name>
</gene>
<dbReference type="EMBL" id="JBHSEK010000004">
    <property type="protein sequence ID" value="MFC4489761.1"/>
    <property type="molecule type" value="Genomic_DNA"/>
</dbReference>
<keyword evidence="2" id="KW-1185">Reference proteome</keyword>
<evidence type="ECO:0000313" key="2">
    <source>
        <dbReference type="Proteomes" id="UP001595999"/>
    </source>
</evidence>
<evidence type="ECO:0000313" key="1">
    <source>
        <dbReference type="EMBL" id="MFC4489761.1"/>
    </source>
</evidence>
<protein>
    <recommendedName>
        <fullName evidence="3">FidL-like membrane protein</fullName>
    </recommendedName>
</protein>
<comment type="caution">
    <text evidence="1">The sequence shown here is derived from an EMBL/GenBank/DDBJ whole genome shotgun (WGS) entry which is preliminary data.</text>
</comment>
<dbReference type="Proteomes" id="UP001595999">
    <property type="component" value="Unassembled WGS sequence"/>
</dbReference>
<dbReference type="RefSeq" id="WP_156183990.1">
    <property type="nucleotide sequence ID" value="NZ_JAJOHW010000079.1"/>
</dbReference>
<name>A0ABV8ZWB7_9NEIS</name>
<accession>A0ABV8ZWB7</accession>
<sequence length="155" mass="17711">MQKQNRVLIVLGLFLLTLYLGYAGHNYIMDSRTLCTARISELRFPRHSGEIATTSGFIDLDMKNETIHFFLHSPTGDYINRLLQFNTSYGWNGEANAVTIVKKTKSPSEYGSLASEYHIFDIGTRHLINMVPVTRHVTQVNFDSISFFCETQEIL</sequence>
<reference evidence="2" key="1">
    <citation type="journal article" date="2019" name="Int. J. Syst. Evol. Microbiol.">
        <title>The Global Catalogue of Microorganisms (GCM) 10K type strain sequencing project: providing services to taxonomists for standard genome sequencing and annotation.</title>
        <authorList>
            <consortium name="The Broad Institute Genomics Platform"/>
            <consortium name="The Broad Institute Genome Sequencing Center for Infectious Disease"/>
            <person name="Wu L."/>
            <person name="Ma J."/>
        </authorList>
    </citation>
    <scope>NUCLEOTIDE SEQUENCE [LARGE SCALE GENOMIC DNA]</scope>
    <source>
        <strain evidence="2">CGMCC 4.7608</strain>
    </source>
</reference>